<comment type="subcellular location">
    <subcellularLocation>
        <location evidence="1">Nucleus</location>
    </subcellularLocation>
</comment>
<dbReference type="GO" id="GO:0005634">
    <property type="term" value="C:nucleus"/>
    <property type="evidence" value="ECO:0007669"/>
    <property type="project" value="UniProtKB-SubCell"/>
</dbReference>
<dbReference type="Proteomes" id="UP000039046">
    <property type="component" value="Unassembled WGS sequence"/>
</dbReference>
<dbReference type="GO" id="GO:0008270">
    <property type="term" value="F:zinc ion binding"/>
    <property type="evidence" value="ECO:0007669"/>
    <property type="project" value="UniProtKB-KW"/>
</dbReference>
<evidence type="ECO:0000256" key="6">
    <source>
        <dbReference type="ARBA" id="ARBA00023242"/>
    </source>
</evidence>
<dbReference type="STRING" id="1531966.A0A0A1TD06"/>
<dbReference type="InterPro" id="IPR051059">
    <property type="entry name" value="VerF-like"/>
</dbReference>
<dbReference type="PANTHER" id="PTHR40626">
    <property type="entry name" value="MIP31509P"/>
    <property type="match status" value="1"/>
</dbReference>
<evidence type="ECO:0000256" key="3">
    <source>
        <dbReference type="ARBA" id="ARBA00022737"/>
    </source>
</evidence>
<sequence length="332" mass="38862">MESMEIWVFEAPELSDNPIASEDEAFTQFKTKKRLDAIRAAHCMVLIMCWEGSEQTIRRARRERYSKIIDVARSLLKVQPTHTNLGDYIQAPNIFEAWKRFVHKEELLRTLSYVFKLDCAYAIFNNCLPRMTIPELQFTLSCPEICFQANSPDEWLMHAKSWHESTIGIQLPNLSDVVRIVLQEELSVPDWRLLQEMSSLNFFAVISALHAIIFHLRHLSLGNVDTQQVHRGLRHWIQAWAHRQTILSAYDKYHVNPHDSWKRVGFMRHVQEYWRLALVFCRQLESDQAGLSESSTCRSVSVGNRSLDETDMRHVHDLIVKFQHVNLGEYDL</sequence>
<evidence type="ECO:0000313" key="8">
    <source>
        <dbReference type="Proteomes" id="UP000039046"/>
    </source>
</evidence>
<dbReference type="GO" id="GO:0000981">
    <property type="term" value="F:DNA-binding transcription factor activity, RNA polymerase II-specific"/>
    <property type="evidence" value="ECO:0007669"/>
    <property type="project" value="InterPro"/>
</dbReference>
<accession>A0A0A1TD06</accession>
<dbReference type="GO" id="GO:0000978">
    <property type="term" value="F:RNA polymerase II cis-regulatory region sequence-specific DNA binding"/>
    <property type="evidence" value="ECO:0007669"/>
    <property type="project" value="InterPro"/>
</dbReference>
<evidence type="ECO:0000313" key="7">
    <source>
        <dbReference type="EMBL" id="CEJ86185.1"/>
    </source>
</evidence>
<keyword evidence="4" id="KW-0863">Zinc-finger</keyword>
<evidence type="ECO:0000256" key="2">
    <source>
        <dbReference type="ARBA" id="ARBA00022723"/>
    </source>
</evidence>
<organism evidence="7 8">
    <name type="scientific">[Torrubiella] hemipterigena</name>
    <dbReference type="NCBI Taxonomy" id="1531966"/>
    <lineage>
        <taxon>Eukaryota</taxon>
        <taxon>Fungi</taxon>
        <taxon>Dikarya</taxon>
        <taxon>Ascomycota</taxon>
        <taxon>Pezizomycotina</taxon>
        <taxon>Sordariomycetes</taxon>
        <taxon>Hypocreomycetidae</taxon>
        <taxon>Hypocreales</taxon>
        <taxon>Clavicipitaceae</taxon>
        <taxon>Clavicipitaceae incertae sedis</taxon>
        <taxon>'Torrubiella' clade</taxon>
    </lineage>
</organism>
<evidence type="ECO:0000256" key="4">
    <source>
        <dbReference type="ARBA" id="ARBA00022771"/>
    </source>
</evidence>
<dbReference type="EMBL" id="CDHN01000002">
    <property type="protein sequence ID" value="CEJ86185.1"/>
    <property type="molecule type" value="Genomic_DNA"/>
</dbReference>
<evidence type="ECO:0000256" key="5">
    <source>
        <dbReference type="ARBA" id="ARBA00022833"/>
    </source>
</evidence>
<keyword evidence="3" id="KW-0677">Repeat</keyword>
<dbReference type="AlphaFoldDB" id="A0A0A1TD06"/>
<keyword evidence="8" id="KW-1185">Reference proteome</keyword>
<reference evidence="7 8" key="1">
    <citation type="journal article" date="2015" name="Genome Announc.">
        <title>Draft Genome Sequence and Gene Annotation of the Entomopathogenic Fungus Verticillium hemipterigenum.</title>
        <authorList>
            <person name="Horn F."/>
            <person name="Habel A."/>
            <person name="Scharf D.H."/>
            <person name="Dworschak J."/>
            <person name="Brakhage A.A."/>
            <person name="Guthke R."/>
            <person name="Hertweck C."/>
            <person name="Linde J."/>
        </authorList>
    </citation>
    <scope>NUCLEOTIDE SEQUENCE [LARGE SCALE GENOMIC DNA]</scope>
</reference>
<dbReference type="PANTHER" id="PTHR40626:SF3">
    <property type="entry name" value="TRANSCRIPTION FACTOR WITH C2H2 AND ZN(2)-CYS(6) DNA BINDING DOMAIN (EUROFUNG)-RELATED"/>
    <property type="match status" value="1"/>
</dbReference>
<keyword evidence="2" id="KW-0479">Metal-binding</keyword>
<dbReference type="OrthoDB" id="3945418at2759"/>
<protein>
    <recommendedName>
        <fullName evidence="9">Transcription factor domain-containing protein</fullName>
    </recommendedName>
</protein>
<evidence type="ECO:0008006" key="9">
    <source>
        <dbReference type="Google" id="ProtNLM"/>
    </source>
</evidence>
<dbReference type="GO" id="GO:0000785">
    <property type="term" value="C:chromatin"/>
    <property type="evidence" value="ECO:0007669"/>
    <property type="project" value="TreeGrafter"/>
</dbReference>
<proteinExistence type="predicted"/>
<keyword evidence="6" id="KW-0539">Nucleus</keyword>
<evidence type="ECO:0000256" key="1">
    <source>
        <dbReference type="ARBA" id="ARBA00004123"/>
    </source>
</evidence>
<keyword evidence="5" id="KW-0862">Zinc</keyword>
<dbReference type="HOGENOM" id="CLU_012538_1_0_1"/>
<gene>
    <name evidence="7" type="ORF">VHEMI04032</name>
</gene>
<name>A0A0A1TD06_9HYPO</name>